<dbReference type="Pfam" id="PF17936">
    <property type="entry name" value="Big_6"/>
    <property type="match status" value="7"/>
</dbReference>
<dbReference type="InterPro" id="IPR041498">
    <property type="entry name" value="Big_6"/>
</dbReference>
<sequence>MSNKKTLRTVATVVVAANVLASTFITAVPGMAFAAENAAQGTNVGTQAETKLLGGLQSTDNNLLVNSGFNGFTGWVDDTSVLYAPSSWSSATPNGDGSIDLYGRYSNSSYRGFSRIYQNVPVKKGHTYRLTSTVTNMGGDALFGIWLSNKTDNLFGDKWVDNIGTEVPLDGVSSYLRTLSGSQTTSYDYTVTTDNPTLSVALNVEGRNTTGGTYRFSNISLVDVTFATTTLEPISTNSTTATGKGQPGGTAVIKNGDTVIGTGTVDTSGNYSIAIPKQSYDSTITATVTTAENGGNTSSASQKVTQAPIATPTINPLTTKSTTASGTGEPGATLTFTANGVDYTATVAADGTWSVAIPTQAANALVEATSVLNGVASTKATATVQYTGPSVPLVGTVTNLSTAITGTADPGNTITIRLRDGSSTIIYTGQADATFGRFSIPIEKANAGATVEVFAKDSDNTTSDAAMKTVIDVIAPDAPTVQGLTDTSTQVIGNGEPNCTVSVTLPSGGTIAGVTDADGKFSITIPKQAVGKDVSVALTDAAGNKGVATVVTVQADILANPTVNRVSNQDTKVTGTGVAGATVTVTADGKNYTGIVDASGNYEVAVPKLAAGLEVAVQQAKDNKTSGIVKTIVQDDRTPSAPTVNPVKDTDTTITGKGTAGDTITVKIGDNTYTGSVSPDGTFSIVIPKQAGGTVIDVTETNPANGNTSTKAEVTVSATKLPAPTIKDYYVNDGYVSGTAPAGAKKVTVEVAGKTIRSVDVAENGTYKVYVNDNAAMGIKGTEFQVYALDANGNAGNKATSTVKEKIVAIAPPTINDYVVNSGYVTGKATAPATKVTISVGGKDLRTGDVAADGTFKIYVNDNADMKIVGTDFTAVAKDAAGNVSKPTTSKVKGTTLAKPTIDAYYAGQEYVTGTTDKVTSKIGLYDKAGNLLRYGAVDAATGTYKIYASDKASMRVVGDQFSVKAIDTAGTATAPTTSTILTALLGKPTIDDYHKGDEYVTGKTDLATFKIGLYDNNGTLLRTGLVNPDGTYKIYGLDKAFMQVIGDNFTVRAINAANVPGLAANSTVLGERVASKVTAKDYNLGDNNVTGTYTGAGAKVQLFVNDVLVKNGAIDTTNGTYQIFAKDYVKATTDKVEVVLYDKNWQELDRTDVNVKTAVGPALVVAPAVYTVGDPNVTGTLDGVSKGVRLYVNGVLARVGQVSEDGKTFAVYAQDKITSADDVVTIVGIDKDNKEVTAAVTVKASTEAPDALKIGETSYTLNTDNLTGSYTGTMNGVELWVNGAKVRTGGFEATAKTFTVYAKDKITSASDVVQIKGYDKNWKLVTIDVTVN</sequence>
<feature type="domain" description="Bacterial Ig" evidence="3">
    <location>
        <begin position="1077"/>
        <end position="1157"/>
    </location>
</feature>
<proteinExistence type="predicted"/>
<dbReference type="Pfam" id="PF20622">
    <property type="entry name" value="Big_15"/>
    <property type="match status" value="3"/>
</dbReference>
<dbReference type="EMBL" id="JAARYD010000007">
    <property type="protein sequence ID" value="MBC2177757.1"/>
    <property type="molecule type" value="Genomic_DNA"/>
</dbReference>
<dbReference type="EMBL" id="JAARYD010000007">
    <property type="protein sequence ID" value="MBC2177822.1"/>
    <property type="molecule type" value="Genomic_DNA"/>
</dbReference>
<gene>
    <name evidence="4" type="ORF">HCB27_14080</name>
    <name evidence="5" type="ORF">HCB27_14415</name>
</gene>
<comment type="caution">
    <text evidence="4">The sequence shown here is derived from an EMBL/GenBank/DDBJ whole genome shotgun (WGS) entry which is preliminary data.</text>
</comment>
<feature type="signal peptide" evidence="1">
    <location>
        <begin position="1"/>
        <end position="34"/>
    </location>
</feature>
<keyword evidence="1" id="KW-0732">Signal</keyword>
<feature type="chain" id="PRO_5036215092" description="Bacterial Ig domain-containing protein" evidence="1">
    <location>
        <begin position="35"/>
        <end position="1333"/>
    </location>
</feature>
<evidence type="ECO:0000313" key="6">
    <source>
        <dbReference type="Proteomes" id="UP000541735"/>
    </source>
</evidence>
<dbReference type="InterPro" id="IPR046746">
    <property type="entry name" value="Big_15"/>
</dbReference>
<feature type="domain" description="Bacterial Ig" evidence="2">
    <location>
        <begin position="230"/>
        <end position="302"/>
    </location>
</feature>
<name>A0A7X1D9J0_9LIST</name>
<reference evidence="4 6" key="1">
    <citation type="submission" date="2020-03" db="EMBL/GenBank/DDBJ databases">
        <title>Soil Listeria distribution.</title>
        <authorList>
            <person name="Liao J."/>
            <person name="Wiedmann M."/>
        </authorList>
    </citation>
    <scope>NUCLEOTIDE SEQUENCE [LARGE SCALE GENOMIC DNA]</scope>
    <source>
        <strain evidence="4 6">FSL L7-0259</strain>
    </source>
</reference>
<dbReference type="NCBIfam" id="NF033510">
    <property type="entry name" value="Ca_tandemer"/>
    <property type="match status" value="4"/>
</dbReference>
<feature type="domain" description="Bacterial Ig" evidence="2">
    <location>
        <begin position="639"/>
        <end position="717"/>
    </location>
</feature>
<feature type="domain" description="Bacterial Ig" evidence="2">
    <location>
        <begin position="811"/>
        <end position="892"/>
    </location>
</feature>
<evidence type="ECO:0000313" key="5">
    <source>
        <dbReference type="EMBL" id="MBC2177822.1"/>
    </source>
</evidence>
<evidence type="ECO:0000313" key="4">
    <source>
        <dbReference type="EMBL" id="MBC2177757.1"/>
    </source>
</evidence>
<dbReference type="Gene3D" id="2.60.40.10">
    <property type="entry name" value="Immunoglobulins"/>
    <property type="match status" value="8"/>
</dbReference>
<evidence type="ECO:0000259" key="2">
    <source>
        <dbReference type="Pfam" id="PF17936"/>
    </source>
</evidence>
<dbReference type="Proteomes" id="UP000541735">
    <property type="component" value="Unassembled WGS sequence"/>
</dbReference>
<dbReference type="RefSeq" id="WP_185549315.1">
    <property type="nucleotide sequence ID" value="NZ_JAARYD010000007.1"/>
</dbReference>
<feature type="domain" description="Bacterial Ig" evidence="3">
    <location>
        <begin position="1166"/>
        <end position="1244"/>
    </location>
</feature>
<evidence type="ECO:0008006" key="7">
    <source>
        <dbReference type="Google" id="ProtNLM"/>
    </source>
</evidence>
<organism evidence="4 6">
    <name type="scientific">Listeria booriae</name>
    <dbReference type="NCBI Taxonomy" id="1552123"/>
    <lineage>
        <taxon>Bacteria</taxon>
        <taxon>Bacillati</taxon>
        <taxon>Bacillota</taxon>
        <taxon>Bacilli</taxon>
        <taxon>Bacillales</taxon>
        <taxon>Listeriaceae</taxon>
        <taxon>Listeria</taxon>
    </lineage>
</organism>
<feature type="domain" description="Bacterial Ig" evidence="2">
    <location>
        <begin position="475"/>
        <end position="554"/>
    </location>
</feature>
<evidence type="ECO:0000259" key="3">
    <source>
        <dbReference type="Pfam" id="PF20622"/>
    </source>
</evidence>
<feature type="domain" description="Bacterial Ig" evidence="2">
    <location>
        <begin position="560"/>
        <end position="633"/>
    </location>
</feature>
<feature type="domain" description="Bacterial Ig" evidence="2">
    <location>
        <begin position="731"/>
        <end position="804"/>
    </location>
</feature>
<dbReference type="InterPro" id="IPR013783">
    <property type="entry name" value="Ig-like_fold"/>
</dbReference>
<feature type="domain" description="Bacterial Ig" evidence="2">
    <location>
        <begin position="389"/>
        <end position="472"/>
    </location>
</feature>
<accession>A0A7X1D9J0</accession>
<feature type="domain" description="Bacterial Ig" evidence="3">
    <location>
        <begin position="1255"/>
        <end position="1328"/>
    </location>
</feature>
<protein>
    <recommendedName>
        <fullName evidence="7">Bacterial Ig domain-containing protein</fullName>
    </recommendedName>
</protein>
<evidence type="ECO:0000256" key="1">
    <source>
        <dbReference type="SAM" id="SignalP"/>
    </source>
</evidence>